<proteinExistence type="predicted"/>
<dbReference type="Proteomes" id="UP000011976">
    <property type="component" value="Unassembled WGS sequence"/>
</dbReference>
<sequence length="805" mass="85950">MLYLVSVSRAYAALRHVEVVSTCVDIAASFFTHAWGRRGPDKRARFGWEPSGTFTTPLILTTMCMRSLTTQSPSNWSDSSPSSPRSLVAGTSVSQSPSGAGTAAHACAVGSIRKRVVRACEVCRRKKVKCNGQKPCSHCISFAEECIYVDVKDRSAYSRRYVESLELRLAKLEHAWSVMLQHRCHPHCRRALSPAGAPDGHTLDSRPTCKTASASAQLAASGRTESDTVALPMLSATHLIAQACATLQALQPSRQLALQTVQSKTKDEAPHALTLLPLPEGARFYALLECYAHRVHPFFPAVSLAEAQSAWERVSSSSPLPSVLDAETVALVYAIMSCASQAVIPANVAENFNTCGSSTQYDAQARLWTSFFAKPSTTSTRQLHGLQALVLLAYAAAARGEAENARTHLDHVHGLASAVAQPSCDENQQGVAGVLRLLPVLQMLVDGLQSGIGPVEHLPSQTAASCSSPADLAGELAELASLCSTTGSVGRTMVELLSSPPGETAAKQRVVEQESLLESWYDRLPLSFRSSPGAQSEPISAAASCIAFVSLQHSRLRLHLALLHSQDQAGGEQDVTRCMQLAMHTLRASDTVLRFLPPSPWLALHLQCYAMAAAFVLKRVLDEPPSAAARIVAEVEGTLTGIRRSTDIIDGAKEVVDDLQSLSSHVRAAFQIALDQDRNRSAYMQVVDESTAKRVRTEQSDATNPTADAVEACMSAHASTHATIDASLDSPPHSWPSNAVVQVDALTLTQLWPSSTLPALGVAQQATPTSTNDVGACSAQAQADLVAGLLEGLIGHHQQLRPASL</sequence>
<dbReference type="AlphaFoldDB" id="M9LZF0"/>
<evidence type="ECO:0000313" key="5">
    <source>
        <dbReference type="Proteomes" id="UP000011976"/>
    </source>
</evidence>
<dbReference type="CDD" id="cd00067">
    <property type="entry name" value="GAL4"/>
    <property type="match status" value="1"/>
</dbReference>
<name>M9LZF0_PSEA3</name>
<dbReference type="SMART" id="SM00066">
    <property type="entry name" value="GAL4"/>
    <property type="match status" value="1"/>
</dbReference>
<feature type="compositionally biased region" description="Polar residues" evidence="2">
    <location>
        <begin position="89"/>
        <end position="99"/>
    </location>
</feature>
<evidence type="ECO:0000259" key="3">
    <source>
        <dbReference type="PROSITE" id="PS50048"/>
    </source>
</evidence>
<dbReference type="SUPFAM" id="SSF57701">
    <property type="entry name" value="Zn2/Cys6 DNA-binding domain"/>
    <property type="match status" value="1"/>
</dbReference>
<dbReference type="InterPro" id="IPR001138">
    <property type="entry name" value="Zn2Cys6_DnaBD"/>
</dbReference>
<dbReference type="OrthoDB" id="39175at2759"/>
<accession>M9LZF0</accession>
<dbReference type="GO" id="GO:0008270">
    <property type="term" value="F:zinc ion binding"/>
    <property type="evidence" value="ECO:0007669"/>
    <property type="project" value="InterPro"/>
</dbReference>
<keyword evidence="1" id="KW-0539">Nucleus</keyword>
<dbReference type="EMBL" id="DF196788">
    <property type="protein sequence ID" value="GAC76404.1"/>
    <property type="molecule type" value="Genomic_DNA"/>
</dbReference>
<dbReference type="PANTHER" id="PTHR46910:SF1">
    <property type="entry name" value="MISCELLANEOUS ZN(II)2CYS6 TRANSCRIPTION FACTOR (EUROFUNG)-RELATED"/>
    <property type="match status" value="1"/>
</dbReference>
<dbReference type="Gene3D" id="4.10.240.10">
    <property type="entry name" value="Zn(2)-C6 fungal-type DNA-binding domain"/>
    <property type="match status" value="1"/>
</dbReference>
<dbReference type="PROSITE" id="PS00463">
    <property type="entry name" value="ZN2_CY6_FUNGAL_1"/>
    <property type="match status" value="1"/>
</dbReference>
<dbReference type="InterPro" id="IPR050987">
    <property type="entry name" value="AtrR-like"/>
</dbReference>
<feature type="compositionally biased region" description="Low complexity" evidence="2">
    <location>
        <begin position="72"/>
        <end position="86"/>
    </location>
</feature>
<gene>
    <name evidence="4" type="ORF">PANT_22d00010</name>
</gene>
<dbReference type="GO" id="GO:0000981">
    <property type="term" value="F:DNA-binding transcription factor activity, RNA polymerase II-specific"/>
    <property type="evidence" value="ECO:0007669"/>
    <property type="project" value="InterPro"/>
</dbReference>
<reference evidence="5" key="1">
    <citation type="journal article" date="2013" name="Genome Announc.">
        <title>Genome sequence of the basidiomycetous yeast Pseudozyma antarctica T-34, a producer of the glycolipid biosurfactants mannosylerythritol lipids.</title>
        <authorList>
            <person name="Morita T."/>
            <person name="Koike H."/>
            <person name="Koyama Y."/>
            <person name="Hagiwara H."/>
            <person name="Ito E."/>
            <person name="Fukuoka T."/>
            <person name="Imura T."/>
            <person name="Machida M."/>
            <person name="Kitamoto D."/>
        </authorList>
    </citation>
    <scope>NUCLEOTIDE SEQUENCE [LARGE SCALE GENOMIC DNA]</scope>
    <source>
        <strain evidence="5">T-34</strain>
    </source>
</reference>
<evidence type="ECO:0000256" key="2">
    <source>
        <dbReference type="SAM" id="MobiDB-lite"/>
    </source>
</evidence>
<evidence type="ECO:0000256" key="1">
    <source>
        <dbReference type="ARBA" id="ARBA00023242"/>
    </source>
</evidence>
<evidence type="ECO:0000313" key="4">
    <source>
        <dbReference type="EMBL" id="GAC76404.1"/>
    </source>
</evidence>
<dbReference type="STRING" id="1151754.M9LZF0"/>
<feature type="region of interest" description="Disordered" evidence="2">
    <location>
        <begin position="70"/>
        <end position="99"/>
    </location>
</feature>
<dbReference type="Pfam" id="PF00172">
    <property type="entry name" value="Zn_clus"/>
    <property type="match status" value="1"/>
</dbReference>
<dbReference type="PROSITE" id="PS50048">
    <property type="entry name" value="ZN2_CY6_FUNGAL_2"/>
    <property type="match status" value="1"/>
</dbReference>
<dbReference type="InterPro" id="IPR036864">
    <property type="entry name" value="Zn2-C6_fun-type_DNA-bd_sf"/>
</dbReference>
<protein>
    <recommendedName>
        <fullName evidence="3">Zn(2)-C6 fungal-type domain-containing protein</fullName>
    </recommendedName>
</protein>
<organism evidence="4 5">
    <name type="scientific">Pseudozyma antarctica (strain T-34)</name>
    <name type="common">Yeast</name>
    <name type="synonym">Candida antarctica</name>
    <dbReference type="NCBI Taxonomy" id="1151754"/>
    <lineage>
        <taxon>Eukaryota</taxon>
        <taxon>Fungi</taxon>
        <taxon>Dikarya</taxon>
        <taxon>Basidiomycota</taxon>
        <taxon>Ustilaginomycotina</taxon>
        <taxon>Ustilaginomycetes</taxon>
        <taxon>Ustilaginales</taxon>
        <taxon>Ustilaginaceae</taxon>
        <taxon>Moesziomyces</taxon>
    </lineage>
</organism>
<dbReference type="PANTHER" id="PTHR46910">
    <property type="entry name" value="TRANSCRIPTION FACTOR PDR1"/>
    <property type="match status" value="1"/>
</dbReference>
<feature type="domain" description="Zn(2)-C6 fungal-type" evidence="3">
    <location>
        <begin position="119"/>
        <end position="148"/>
    </location>
</feature>